<evidence type="ECO:0000256" key="5">
    <source>
        <dbReference type="ARBA" id="ARBA00023306"/>
    </source>
</evidence>
<evidence type="ECO:0000256" key="1">
    <source>
        <dbReference type="ARBA" id="ARBA00004123"/>
    </source>
</evidence>
<keyword evidence="4" id="KW-0539">Nucleus</keyword>
<dbReference type="GO" id="GO:0031261">
    <property type="term" value="C:DNA replication preinitiation complex"/>
    <property type="evidence" value="ECO:0007669"/>
    <property type="project" value="TreeGrafter"/>
</dbReference>
<dbReference type="KEGG" id="sre:PTSG_08555"/>
<dbReference type="OrthoDB" id="10258882at2759"/>
<dbReference type="PANTHER" id="PTHR10507:SF0">
    <property type="entry name" value="CELL DIVISION CONTROL PROTEIN 45 HOMOLOG"/>
    <property type="match status" value="1"/>
</dbReference>
<evidence type="ECO:0000256" key="3">
    <source>
        <dbReference type="ARBA" id="ARBA00022705"/>
    </source>
</evidence>
<evidence type="ECO:0000256" key="2">
    <source>
        <dbReference type="ARBA" id="ARBA00010727"/>
    </source>
</evidence>
<sequence length="574" mass="65487">MRITTDRFANAFDDIRKRALSDGCSVLILVAADCDALCAYHMVKDLLRAEYIKYKMMSVENQVDLENSKTTIKESQGQIKVVLMINCGGTVDVAQVLDLSDEEQEDLCIYVLDSHRPLNLDNVYSENIRVFDDGETNIPQPEEVADSDSEDEDEDTDSGEPGAKRTKWGDRMAARIAKQQRLRSYYEAAYYGVSSAVLVGHLVSELGRSSNAFLWCSALGLTDQYLHDKISSDMYVQQALTLQSEILKFNSEEESRRHRGVSLAVEEDAKFFLLRHWTLFDAMRHSRYLVSRIPVWTNKGEERLRHLFATMGVSLQTCKQVYKTLDTATKAHILEQLKEHGHAYGLDTITFLSFTYRTGYEPAVAASDVVYAVNGILNHTAPEEDVQRRVFKALDCLSMRKKDVFEFGVHCAKEQEMAVMNQVQFAFQDDTGPRQRWHLAMVRTESKRFFTRPAMLTKLAQFLVDVRRFNTMKAYRMRQQVVAIQNEEDDTTTYVGVWSRSRHREGAVVPNLFSSLFPAVAEECKADYALPEFDGAVVQLLKEHHGRFVLKLMREIIRITREQQQQAAAAAAAE</sequence>
<dbReference type="Proteomes" id="UP000007799">
    <property type="component" value="Unassembled WGS sequence"/>
</dbReference>
<evidence type="ECO:0008006" key="9">
    <source>
        <dbReference type="Google" id="ProtNLM"/>
    </source>
</evidence>
<dbReference type="PANTHER" id="PTHR10507">
    <property type="entry name" value="CDC45-RELATED PROTEIN"/>
    <property type="match status" value="1"/>
</dbReference>
<evidence type="ECO:0000256" key="6">
    <source>
        <dbReference type="SAM" id="MobiDB-lite"/>
    </source>
</evidence>
<dbReference type="InParanoid" id="F2UK11"/>
<name>F2UK11_SALR5</name>
<dbReference type="GeneID" id="16070903"/>
<comment type="similarity">
    <text evidence="2">Belongs to the CDC45 family.</text>
</comment>
<organism evidence="8">
    <name type="scientific">Salpingoeca rosetta (strain ATCC 50818 / BSB-021)</name>
    <dbReference type="NCBI Taxonomy" id="946362"/>
    <lineage>
        <taxon>Eukaryota</taxon>
        <taxon>Choanoflagellata</taxon>
        <taxon>Craspedida</taxon>
        <taxon>Salpingoecidae</taxon>
        <taxon>Salpingoeca</taxon>
    </lineage>
</organism>
<keyword evidence="3" id="KW-0235">DNA replication</keyword>
<comment type="subcellular location">
    <subcellularLocation>
        <location evidence="1">Nucleus</location>
    </subcellularLocation>
</comment>
<keyword evidence="8" id="KW-1185">Reference proteome</keyword>
<evidence type="ECO:0000313" key="7">
    <source>
        <dbReference type="EMBL" id="EGD77460.1"/>
    </source>
</evidence>
<evidence type="ECO:0000256" key="4">
    <source>
        <dbReference type="ARBA" id="ARBA00023242"/>
    </source>
</evidence>
<dbReference type="STRING" id="946362.F2UK11"/>
<dbReference type="AlphaFoldDB" id="F2UK11"/>
<dbReference type="GO" id="GO:0000727">
    <property type="term" value="P:double-strand break repair via break-induced replication"/>
    <property type="evidence" value="ECO:0007669"/>
    <property type="project" value="TreeGrafter"/>
</dbReference>
<keyword evidence="5" id="KW-0131">Cell cycle</keyword>
<dbReference type="OMA" id="EDCFMEA"/>
<dbReference type="FunCoup" id="F2UK11">
    <property type="interactions" value="935"/>
</dbReference>
<feature type="compositionally biased region" description="Acidic residues" evidence="6">
    <location>
        <begin position="143"/>
        <end position="158"/>
    </location>
</feature>
<feature type="region of interest" description="Disordered" evidence="6">
    <location>
        <begin position="131"/>
        <end position="167"/>
    </location>
</feature>
<dbReference type="GO" id="GO:0006270">
    <property type="term" value="P:DNA replication initiation"/>
    <property type="evidence" value="ECO:0007669"/>
    <property type="project" value="InterPro"/>
</dbReference>
<proteinExistence type="inferred from homology"/>
<dbReference type="GO" id="GO:0003682">
    <property type="term" value="F:chromatin binding"/>
    <property type="evidence" value="ECO:0007669"/>
    <property type="project" value="TreeGrafter"/>
</dbReference>
<dbReference type="GO" id="GO:0003688">
    <property type="term" value="F:DNA replication origin binding"/>
    <property type="evidence" value="ECO:0007669"/>
    <property type="project" value="TreeGrafter"/>
</dbReference>
<reference evidence="7" key="1">
    <citation type="submission" date="2009-08" db="EMBL/GenBank/DDBJ databases">
        <title>Annotation of Salpingoeca rosetta.</title>
        <authorList>
            <consortium name="The Broad Institute Genome Sequencing Platform"/>
            <person name="Russ C."/>
            <person name="Cuomo C."/>
            <person name="Burger G."/>
            <person name="Gray M.W."/>
            <person name="Holland P.W.H."/>
            <person name="King N."/>
            <person name="Lang F.B.F."/>
            <person name="Roger A.J."/>
            <person name="Ruiz-Trillo I."/>
            <person name="Young S.K."/>
            <person name="Zeng Q."/>
            <person name="Gargeya S."/>
            <person name="Alvarado L."/>
            <person name="Berlin A."/>
            <person name="Chapman S.B."/>
            <person name="Chen Z."/>
            <person name="Freedman E."/>
            <person name="Gellesch M."/>
            <person name="Goldberg J."/>
            <person name="Griggs A."/>
            <person name="Gujja S."/>
            <person name="Heilman E."/>
            <person name="Heiman D."/>
            <person name="Howarth C."/>
            <person name="Mehta T."/>
            <person name="Neiman D."/>
            <person name="Pearson M."/>
            <person name="Roberts A."/>
            <person name="Saif S."/>
            <person name="Shea T."/>
            <person name="Shenoy N."/>
            <person name="Sisk P."/>
            <person name="Stolte C."/>
            <person name="Sykes S."/>
            <person name="White J."/>
            <person name="Yandava C."/>
            <person name="Haas B."/>
            <person name="Nusbaum C."/>
            <person name="Birren B."/>
        </authorList>
    </citation>
    <scope>NUCLEOTIDE SEQUENCE [LARGE SCALE GENOMIC DNA]</scope>
    <source>
        <strain evidence="7">ATCC 50818</strain>
    </source>
</reference>
<dbReference type="GO" id="GO:0003697">
    <property type="term" value="F:single-stranded DNA binding"/>
    <property type="evidence" value="ECO:0007669"/>
    <property type="project" value="TreeGrafter"/>
</dbReference>
<accession>F2UK11</accession>
<protein>
    <recommendedName>
        <fullName evidence="9">Cell division control protein 45</fullName>
    </recommendedName>
</protein>
<dbReference type="InterPro" id="IPR003874">
    <property type="entry name" value="CDC45"/>
</dbReference>
<gene>
    <name evidence="7" type="ORF">PTSG_08555</name>
</gene>
<dbReference type="EMBL" id="GL832978">
    <property type="protein sequence ID" value="EGD77460.1"/>
    <property type="molecule type" value="Genomic_DNA"/>
</dbReference>
<dbReference type="RefSeq" id="XP_004990348.1">
    <property type="nucleotide sequence ID" value="XM_004990291.1"/>
</dbReference>
<dbReference type="eggNOG" id="KOG2475">
    <property type="taxonomic scope" value="Eukaryota"/>
</dbReference>
<dbReference type="Pfam" id="PF02724">
    <property type="entry name" value="CDC45"/>
    <property type="match status" value="1"/>
</dbReference>
<evidence type="ECO:0000313" key="8">
    <source>
        <dbReference type="Proteomes" id="UP000007799"/>
    </source>
</evidence>
<dbReference type="GO" id="GO:1902977">
    <property type="term" value="P:mitotic DNA replication preinitiation complex assembly"/>
    <property type="evidence" value="ECO:0007669"/>
    <property type="project" value="TreeGrafter"/>
</dbReference>